<dbReference type="RefSeq" id="WP_105247274.1">
    <property type="nucleotide sequence ID" value="NZ_PSZM01000043.1"/>
</dbReference>
<dbReference type="Pfam" id="PF13561">
    <property type="entry name" value="adh_short_C2"/>
    <property type="match status" value="1"/>
</dbReference>
<gene>
    <name evidence="2" type="ORF">C4S77_09095</name>
</gene>
<evidence type="ECO:0000256" key="1">
    <source>
        <dbReference type="ARBA" id="ARBA00006484"/>
    </source>
</evidence>
<sequence>MYKNLKGKVVVITGASTGLGKSMAERFGQEKSKIIVNYLSDKKDAENVVKGIEKLGGKAIAVQGDVGKEKDIKKLCKAAIDTFGDLDIWINNAGHQKKIPTHEMTLEEWNSVINTNLTGVFLGAREAIRYFLKKNKKGIIINMSSVHEKIPKPHFSHYSASKGGVKMLTETLALEYAQKGIRVNSIAPGAIYTPINADFKDPNIVAEVEETIPLGYVGNPKDISNIAVWLCSEQAEYITGTSIFADGGMTLYSSFEIKDEIL</sequence>
<comment type="similarity">
    <text evidence="1">Belongs to the short-chain dehydrogenases/reductases (SDR) family.</text>
</comment>
<proteinExistence type="inferred from homology"/>
<dbReference type="Gene3D" id="3.40.50.720">
    <property type="entry name" value="NAD(P)-binding Rossmann-like Domain"/>
    <property type="match status" value="1"/>
</dbReference>
<dbReference type="SUPFAM" id="SSF51735">
    <property type="entry name" value="NAD(P)-binding Rossmann-fold domains"/>
    <property type="match status" value="1"/>
</dbReference>
<evidence type="ECO:0000313" key="3">
    <source>
        <dbReference type="Proteomes" id="UP000238042"/>
    </source>
</evidence>
<name>A0A2S8A8W7_9FLAO</name>
<accession>A0A2S8A8W7</accession>
<protein>
    <submittedName>
        <fullName evidence="2">Glucose-1-dehydrogenase</fullName>
        <ecNumber evidence="2">1.1.1.47</ecNumber>
    </submittedName>
</protein>
<dbReference type="GO" id="GO:0047936">
    <property type="term" value="F:glucose 1-dehydrogenase [NAD(P)+] activity"/>
    <property type="evidence" value="ECO:0007669"/>
    <property type="project" value="UniProtKB-EC"/>
</dbReference>
<dbReference type="InterPro" id="IPR020904">
    <property type="entry name" value="Sc_DH/Rdtase_CS"/>
</dbReference>
<dbReference type="EMBL" id="PSZM01000043">
    <property type="protein sequence ID" value="PQL91003.1"/>
    <property type="molecule type" value="Genomic_DNA"/>
</dbReference>
<dbReference type="OrthoDB" id="597477at2"/>
<dbReference type="PROSITE" id="PS00061">
    <property type="entry name" value="ADH_SHORT"/>
    <property type="match status" value="1"/>
</dbReference>
<dbReference type="InterPro" id="IPR002347">
    <property type="entry name" value="SDR_fam"/>
</dbReference>
<dbReference type="EC" id="1.1.1.47" evidence="2"/>
<comment type="caution">
    <text evidence="2">The sequence shown here is derived from an EMBL/GenBank/DDBJ whole genome shotgun (WGS) entry which is preliminary data.</text>
</comment>
<reference evidence="2 3" key="1">
    <citation type="submission" date="2018-02" db="EMBL/GenBank/DDBJ databases">
        <title>Genome sequences of Apibacter spp., gut symbionts of Asian honey bees.</title>
        <authorList>
            <person name="Kwong W.K."/>
            <person name="Steele M.I."/>
            <person name="Moran N.A."/>
        </authorList>
    </citation>
    <scope>NUCLEOTIDE SEQUENCE [LARGE SCALE GENOMIC DNA]</scope>
    <source>
        <strain evidence="3">wkB301</strain>
    </source>
</reference>
<dbReference type="GO" id="GO:0032787">
    <property type="term" value="P:monocarboxylic acid metabolic process"/>
    <property type="evidence" value="ECO:0007669"/>
    <property type="project" value="UniProtKB-ARBA"/>
</dbReference>
<dbReference type="Proteomes" id="UP000238042">
    <property type="component" value="Unassembled WGS sequence"/>
</dbReference>
<keyword evidence="3" id="KW-1185">Reference proteome</keyword>
<dbReference type="FunFam" id="3.40.50.720:FF:000084">
    <property type="entry name" value="Short-chain dehydrogenase reductase"/>
    <property type="match status" value="1"/>
</dbReference>
<dbReference type="PANTHER" id="PTHR42879">
    <property type="entry name" value="3-OXOACYL-(ACYL-CARRIER-PROTEIN) REDUCTASE"/>
    <property type="match status" value="1"/>
</dbReference>
<dbReference type="NCBIfam" id="NF005559">
    <property type="entry name" value="PRK07231.1"/>
    <property type="match status" value="1"/>
</dbReference>
<keyword evidence="2" id="KW-0560">Oxidoreductase</keyword>
<dbReference type="PRINTS" id="PR00081">
    <property type="entry name" value="GDHRDH"/>
</dbReference>
<dbReference type="PANTHER" id="PTHR42879:SF2">
    <property type="entry name" value="3-OXOACYL-[ACYL-CARRIER-PROTEIN] REDUCTASE FABG"/>
    <property type="match status" value="1"/>
</dbReference>
<dbReference type="AlphaFoldDB" id="A0A2S8A8W7"/>
<dbReference type="PRINTS" id="PR00080">
    <property type="entry name" value="SDRFAMILY"/>
</dbReference>
<organism evidence="2 3">
    <name type="scientific">Apibacter adventoris</name>
    <dbReference type="NCBI Taxonomy" id="1679466"/>
    <lineage>
        <taxon>Bacteria</taxon>
        <taxon>Pseudomonadati</taxon>
        <taxon>Bacteroidota</taxon>
        <taxon>Flavobacteriia</taxon>
        <taxon>Flavobacteriales</taxon>
        <taxon>Weeksellaceae</taxon>
        <taxon>Apibacter</taxon>
    </lineage>
</organism>
<dbReference type="InterPro" id="IPR050259">
    <property type="entry name" value="SDR"/>
</dbReference>
<dbReference type="InterPro" id="IPR036291">
    <property type="entry name" value="NAD(P)-bd_dom_sf"/>
</dbReference>
<evidence type="ECO:0000313" key="2">
    <source>
        <dbReference type="EMBL" id="PQL91003.1"/>
    </source>
</evidence>